<name>A0ABW8ML93_9BURK</name>
<sequence>MFCFSLGLGGGQVFEHTCTYQDECGVAALVTQVVLAVEGADLKAAVGGMPV</sequence>
<comment type="caution">
    <text evidence="1">The sequence shown here is derived from an EMBL/GenBank/DDBJ whole genome shotgun (WGS) entry which is preliminary data.</text>
</comment>
<evidence type="ECO:0000313" key="1">
    <source>
        <dbReference type="EMBL" id="MFK4444242.1"/>
    </source>
</evidence>
<proteinExistence type="predicted"/>
<reference evidence="1 2" key="1">
    <citation type="submission" date="2024-11" db="EMBL/GenBank/DDBJ databases">
        <title>Using genomics to understand microbial adaptation to soil warming.</title>
        <authorList>
            <person name="Deangelis K.M. PhD."/>
        </authorList>
    </citation>
    <scope>NUCLEOTIDE SEQUENCE [LARGE SCALE GENOMIC DNA]</scope>
    <source>
        <strain evidence="1 2">GAS97</strain>
    </source>
</reference>
<dbReference type="EMBL" id="JBIYDN010000013">
    <property type="protein sequence ID" value="MFK4444242.1"/>
    <property type="molecule type" value="Genomic_DNA"/>
</dbReference>
<organism evidence="1 2">
    <name type="scientific">Caballeronia udeis</name>
    <dbReference type="NCBI Taxonomy" id="1232866"/>
    <lineage>
        <taxon>Bacteria</taxon>
        <taxon>Pseudomonadati</taxon>
        <taxon>Pseudomonadota</taxon>
        <taxon>Betaproteobacteria</taxon>
        <taxon>Burkholderiales</taxon>
        <taxon>Burkholderiaceae</taxon>
        <taxon>Caballeronia</taxon>
    </lineage>
</organism>
<evidence type="ECO:0000313" key="2">
    <source>
        <dbReference type="Proteomes" id="UP001620514"/>
    </source>
</evidence>
<accession>A0ABW8ML93</accession>
<protein>
    <submittedName>
        <fullName evidence="1">Uncharacterized protein</fullName>
    </submittedName>
</protein>
<keyword evidence="2" id="KW-1185">Reference proteome</keyword>
<dbReference type="Proteomes" id="UP001620514">
    <property type="component" value="Unassembled WGS sequence"/>
</dbReference>
<gene>
    <name evidence="1" type="ORF">ABH943_004264</name>
</gene>